<name>A0A8J3BM38_9FLAO</name>
<sequence length="67" mass="7402">MKILTIILSVIALALVVFNASKINLNEPFEGDSTSAFITMLAALCALILLQILRISKRIEEKTKNKN</sequence>
<reference evidence="2" key="1">
    <citation type="journal article" date="2014" name="Int. J. Syst. Evol. Microbiol.">
        <title>Complete genome sequence of Corynebacterium casei LMG S-19264T (=DSM 44701T), isolated from a smear-ripened cheese.</title>
        <authorList>
            <consortium name="US DOE Joint Genome Institute (JGI-PGF)"/>
            <person name="Walter F."/>
            <person name="Albersmeier A."/>
            <person name="Kalinowski J."/>
            <person name="Ruckert C."/>
        </authorList>
    </citation>
    <scope>NUCLEOTIDE SEQUENCE</scope>
    <source>
        <strain evidence="2">JCM 12862</strain>
    </source>
</reference>
<dbReference type="RefSeq" id="WP_188649676.1">
    <property type="nucleotide sequence ID" value="NZ_BMNR01000001.1"/>
</dbReference>
<evidence type="ECO:0000256" key="1">
    <source>
        <dbReference type="SAM" id="Phobius"/>
    </source>
</evidence>
<dbReference type="Proteomes" id="UP000612329">
    <property type="component" value="Unassembled WGS sequence"/>
</dbReference>
<proteinExistence type="predicted"/>
<keyword evidence="3" id="KW-1185">Reference proteome</keyword>
<reference evidence="2" key="2">
    <citation type="submission" date="2020-09" db="EMBL/GenBank/DDBJ databases">
        <authorList>
            <person name="Sun Q."/>
            <person name="Ohkuma M."/>
        </authorList>
    </citation>
    <scope>NUCLEOTIDE SEQUENCE</scope>
    <source>
        <strain evidence="2">JCM 12862</strain>
    </source>
</reference>
<keyword evidence="1" id="KW-0812">Transmembrane</keyword>
<dbReference type="AlphaFoldDB" id="A0A8J3BM38"/>
<gene>
    <name evidence="2" type="ORF">GCM10007962_04810</name>
</gene>
<feature type="transmembrane region" description="Helical" evidence="1">
    <location>
        <begin position="36"/>
        <end position="56"/>
    </location>
</feature>
<accession>A0A8J3BM38</accession>
<organism evidence="2 3">
    <name type="scientific">Yeosuana aromativorans</name>
    <dbReference type="NCBI Taxonomy" id="288019"/>
    <lineage>
        <taxon>Bacteria</taxon>
        <taxon>Pseudomonadati</taxon>
        <taxon>Bacteroidota</taxon>
        <taxon>Flavobacteriia</taxon>
        <taxon>Flavobacteriales</taxon>
        <taxon>Flavobacteriaceae</taxon>
        <taxon>Yeosuana</taxon>
    </lineage>
</organism>
<keyword evidence="1" id="KW-1133">Transmembrane helix</keyword>
<evidence type="ECO:0000313" key="2">
    <source>
        <dbReference type="EMBL" id="GGK13570.1"/>
    </source>
</evidence>
<evidence type="ECO:0000313" key="3">
    <source>
        <dbReference type="Proteomes" id="UP000612329"/>
    </source>
</evidence>
<dbReference type="EMBL" id="BMNR01000001">
    <property type="protein sequence ID" value="GGK13570.1"/>
    <property type="molecule type" value="Genomic_DNA"/>
</dbReference>
<comment type="caution">
    <text evidence="2">The sequence shown here is derived from an EMBL/GenBank/DDBJ whole genome shotgun (WGS) entry which is preliminary data.</text>
</comment>
<protein>
    <submittedName>
        <fullName evidence="2">Uncharacterized protein</fullName>
    </submittedName>
</protein>
<keyword evidence="1" id="KW-0472">Membrane</keyword>